<accession>A0ABZ2ZYA5</accession>
<name>A0ABZ2ZYA5_9MICC</name>
<reference evidence="2 3" key="1">
    <citation type="submission" date="2024-04" db="EMBL/GenBank/DDBJ databases">
        <title>Arthrobacter sp. from Plains bison fecal sample.</title>
        <authorList>
            <person name="Ruzzini A."/>
        </authorList>
    </citation>
    <scope>NUCLEOTIDE SEQUENCE [LARGE SCALE GENOMIC DNA]</scope>
    <source>
        <strain evidence="2 3">EINP1</strain>
    </source>
</reference>
<feature type="compositionally biased region" description="Polar residues" evidence="1">
    <location>
        <begin position="157"/>
        <end position="172"/>
    </location>
</feature>
<gene>
    <name evidence="2" type="ORF">AAE021_13915</name>
</gene>
<protein>
    <submittedName>
        <fullName evidence="2">Uncharacterized protein</fullName>
    </submittedName>
</protein>
<proteinExistence type="predicted"/>
<feature type="compositionally biased region" description="Low complexity" evidence="1">
    <location>
        <begin position="136"/>
        <end position="147"/>
    </location>
</feature>
<dbReference type="RefSeq" id="WP_342022923.1">
    <property type="nucleotide sequence ID" value="NZ_CP151657.1"/>
</dbReference>
<evidence type="ECO:0000256" key="1">
    <source>
        <dbReference type="SAM" id="MobiDB-lite"/>
    </source>
</evidence>
<dbReference type="Proteomes" id="UP001448858">
    <property type="component" value="Chromosome"/>
</dbReference>
<organism evidence="2 3">
    <name type="scientific">Arthrobacter citreus</name>
    <dbReference type="NCBI Taxonomy" id="1670"/>
    <lineage>
        <taxon>Bacteria</taxon>
        <taxon>Bacillati</taxon>
        <taxon>Actinomycetota</taxon>
        <taxon>Actinomycetes</taxon>
        <taxon>Micrococcales</taxon>
        <taxon>Micrococcaceae</taxon>
        <taxon>Arthrobacter</taxon>
    </lineage>
</organism>
<feature type="region of interest" description="Disordered" evidence="1">
    <location>
        <begin position="126"/>
        <end position="253"/>
    </location>
</feature>
<feature type="region of interest" description="Disordered" evidence="1">
    <location>
        <begin position="27"/>
        <end position="79"/>
    </location>
</feature>
<evidence type="ECO:0000313" key="2">
    <source>
        <dbReference type="EMBL" id="WZP15257.1"/>
    </source>
</evidence>
<feature type="compositionally biased region" description="Low complexity" evidence="1">
    <location>
        <begin position="195"/>
        <end position="204"/>
    </location>
</feature>
<evidence type="ECO:0000313" key="3">
    <source>
        <dbReference type="Proteomes" id="UP001448858"/>
    </source>
</evidence>
<feature type="compositionally biased region" description="Low complexity" evidence="1">
    <location>
        <begin position="40"/>
        <end position="51"/>
    </location>
</feature>
<sequence>MEFLVIVLFVVAIVVVNFVVTRAQRRKGSVSPDAAQAEGAQPDQQRAAKPQKAARKTAGVKAAPAGPRTSAEAAKEANARLDAAQHQQVYAAIAQGHPIGAVKLYAQFTGVGVRAAAAAVENLAMHPQPFQPPRPAGTAASASAGPRPDAPEHGTPTPRNDSIETSRGSTDGHTSDPAGAAGSGPAPSAEKREAGPSAAGSAKAAGGGPDGASGPERSAAPSGPQGGPEGPKPATPEEDEISKWVKNLRPEDF</sequence>
<keyword evidence="3" id="KW-1185">Reference proteome</keyword>
<dbReference type="EMBL" id="CP151657">
    <property type="protein sequence ID" value="WZP15257.1"/>
    <property type="molecule type" value="Genomic_DNA"/>
</dbReference>
<feature type="compositionally biased region" description="Low complexity" evidence="1">
    <location>
        <begin position="175"/>
        <end position="188"/>
    </location>
</feature>